<dbReference type="EMBL" id="CP071137">
    <property type="protein sequence ID" value="QWY78664.1"/>
    <property type="molecule type" value="Genomic_DNA"/>
</dbReference>
<dbReference type="Proteomes" id="UP000683551">
    <property type="component" value="Chromosome"/>
</dbReference>
<dbReference type="RefSeq" id="WP_273145961.1">
    <property type="nucleotide sequence ID" value="NZ_CP070327.1"/>
</dbReference>
<proteinExistence type="predicted"/>
<reference evidence="1" key="1">
    <citation type="submission" date="2021-02" db="EMBL/GenBank/DDBJ databases">
        <title>Comparative genomics of Ferrovum myxofaciens strains, predominant extremophile bacteria forming large biofilm stalactites in acid mine ecosystems.</title>
        <authorList>
            <person name="Burkartova K."/>
            <person name="Ridl J."/>
            <person name="Pajer P."/>
            <person name="Falteisek L."/>
        </authorList>
    </citation>
    <scope>NUCLEOTIDE SEQUENCE</scope>
    <source>
        <strain evidence="1">MI1III</strain>
    </source>
</reference>
<dbReference type="AlphaFoldDB" id="A0A9E6MZJ5"/>
<organism evidence="1 2">
    <name type="scientific">Ferrovum myxofaciens</name>
    <dbReference type="NCBI Taxonomy" id="416213"/>
    <lineage>
        <taxon>Bacteria</taxon>
        <taxon>Pseudomonadati</taxon>
        <taxon>Pseudomonadota</taxon>
        <taxon>Betaproteobacteria</taxon>
        <taxon>Ferrovales</taxon>
        <taxon>Ferrovaceae</taxon>
        <taxon>Ferrovum</taxon>
    </lineage>
</organism>
<name>A0A9E6MZJ5_9PROT</name>
<accession>A0A9E6MZJ5</accession>
<sequence length="180" mass="20867">MSALKELDWQAPQGRVFGFPTKDPSIMCQTILQNPSFFKFLLHIDQDHAATIRLRGCLHCGGPLHQTHYERKPRDAPSSWIEEKIRFSFCCGHCRRRCTPASVRFLGRRVYWGATVLLATALCHGLPLRRSNKLSQHFGVPIQTLRRWRQWWLTEFILTPVWQTLRGRFLPPGGSPFSAR</sequence>
<protein>
    <submittedName>
        <fullName evidence="1">Uncharacterized protein</fullName>
    </submittedName>
</protein>
<gene>
    <name evidence="1" type="ORF">JZL65_06275</name>
</gene>
<evidence type="ECO:0000313" key="1">
    <source>
        <dbReference type="EMBL" id="QWY78664.1"/>
    </source>
</evidence>
<evidence type="ECO:0000313" key="2">
    <source>
        <dbReference type="Proteomes" id="UP000683551"/>
    </source>
</evidence>